<evidence type="ECO:0000313" key="12">
    <source>
        <dbReference type="EnsemblProtists" id="EOD39165"/>
    </source>
</evidence>
<dbReference type="InterPro" id="IPR029017">
    <property type="entry name" value="Enolase-like_N"/>
</dbReference>
<sequence>MVNASVLALIKKEYPDTFTKISSIVGREVLDSRGNPTVEVDLTTAGGITVRAMVPSGASTGIHEACEMRDGDKSRYLGKGCTKAVGHINNELQAIVGMCCLDQKAIDDKMCEMDTGTVGDGFRNKSKFGANAILGISMAAAKAGAECEGIPLYQYFAKLAGNDKLVLPVPCFNVINGGSHAGNKLAFQEYFIIPVGASSFKEAMRIGCECYHALKGIIKKKFGGDATSVGDEGGFAPPCDAKEGCELIMEAIAKAGYTGKCKIGLDVAAAEFMVPGTGEGTGKESMYDLATWYPDNDPMKEKLKMTIPELAAFYKDLKATFPDIETIEDPFDQDDWKGWSTMTAEMTDCQIVGDDLTVTNVRRIKTAIAEKACTALLLKVNQIGTITESINAVKLCKSKGWGIMCSHRSGETEDTTIADLAVGLCTGQIKTGAPCRSDRLAKYNQLMRIEEEIGAGAVYAGATWKKPAWMAPGFTLEN</sequence>
<dbReference type="SUPFAM" id="SSF54826">
    <property type="entry name" value="Enolase N-terminal domain-like"/>
    <property type="match status" value="1"/>
</dbReference>
<evidence type="ECO:0000256" key="9">
    <source>
        <dbReference type="PIRSR" id="PIRSR001400-3"/>
    </source>
</evidence>
<reference evidence="12" key="2">
    <citation type="submission" date="2024-10" db="UniProtKB">
        <authorList>
            <consortium name="EnsemblProtists"/>
        </authorList>
    </citation>
    <scope>IDENTIFICATION</scope>
</reference>
<dbReference type="Pfam" id="PF00113">
    <property type="entry name" value="Enolase_C"/>
    <property type="match status" value="1"/>
</dbReference>
<dbReference type="CDD" id="cd03313">
    <property type="entry name" value="enolase"/>
    <property type="match status" value="1"/>
</dbReference>
<comment type="cofactor">
    <cofactor evidence="9">
        <name>Mg(2+)</name>
        <dbReference type="ChEBI" id="CHEBI:18420"/>
    </cofactor>
    <text evidence="9">Mg(2+) is required for catalysis and for stabilizing the dimer.</text>
</comment>
<dbReference type="KEGG" id="ehx:EMIHUDRAFT_454452"/>
<feature type="active site" description="Proton donor" evidence="7">
    <location>
        <position position="232"/>
    </location>
</feature>
<dbReference type="Gene3D" id="3.20.20.120">
    <property type="entry name" value="Enolase-like C-terminal domain"/>
    <property type="match status" value="1"/>
</dbReference>
<dbReference type="PRINTS" id="PR00148">
    <property type="entry name" value="ENOLASE"/>
</dbReference>
<evidence type="ECO:0000256" key="8">
    <source>
        <dbReference type="PIRSR" id="PIRSR001400-2"/>
    </source>
</evidence>
<feature type="domain" description="Enolase C-terminal TIM barrel" evidence="10">
    <location>
        <begin position="164"/>
        <end position="467"/>
    </location>
</feature>
<dbReference type="SMART" id="SM01193">
    <property type="entry name" value="Enolase_N"/>
    <property type="match status" value="1"/>
</dbReference>
<dbReference type="STRING" id="2903.R1ELY8"/>
<dbReference type="InterPro" id="IPR000941">
    <property type="entry name" value="Enolase"/>
</dbReference>
<dbReference type="SMART" id="SM01192">
    <property type="entry name" value="Enolase_C"/>
    <property type="match status" value="1"/>
</dbReference>
<evidence type="ECO:0000256" key="7">
    <source>
        <dbReference type="PIRSR" id="PIRSR001400-1"/>
    </source>
</evidence>
<dbReference type="SFLD" id="SFLDS00001">
    <property type="entry name" value="Enolase"/>
    <property type="match status" value="1"/>
</dbReference>
<dbReference type="Pfam" id="PF03952">
    <property type="entry name" value="Enolase_N"/>
    <property type="match status" value="1"/>
</dbReference>
<keyword evidence="6" id="KW-0456">Lyase</keyword>
<proteinExistence type="inferred from homology"/>
<dbReference type="InterPro" id="IPR020809">
    <property type="entry name" value="Enolase_CS"/>
</dbReference>
<dbReference type="InterPro" id="IPR036849">
    <property type="entry name" value="Enolase-like_C_sf"/>
</dbReference>
<feature type="domain" description="Enolase N-terminal" evidence="11">
    <location>
        <begin position="21"/>
        <end position="156"/>
    </location>
</feature>
<comment type="pathway">
    <text evidence="1">Carbohydrate degradation; glycolysis; pyruvate from D-glyceraldehyde 3-phosphate: step 4/5.</text>
</comment>
<dbReference type="OMA" id="VDICCSD"/>
<dbReference type="NCBIfam" id="TIGR01060">
    <property type="entry name" value="eno"/>
    <property type="match status" value="1"/>
</dbReference>
<evidence type="ECO:0000259" key="11">
    <source>
        <dbReference type="SMART" id="SM01193"/>
    </source>
</evidence>
<dbReference type="HOGENOM" id="CLU_031223_2_1_1"/>
<evidence type="ECO:0000256" key="5">
    <source>
        <dbReference type="ARBA" id="ARBA00023152"/>
    </source>
</evidence>
<dbReference type="Proteomes" id="UP000013827">
    <property type="component" value="Unassembled WGS sequence"/>
</dbReference>
<dbReference type="PROSITE" id="PS00164">
    <property type="entry name" value="ENOLASE"/>
    <property type="match status" value="1"/>
</dbReference>
<feature type="binding site" evidence="9">
    <location>
        <position position="328"/>
    </location>
    <ligand>
        <name>Mg(2+)</name>
        <dbReference type="ChEBI" id="CHEBI:18420"/>
    </ligand>
</feature>
<dbReference type="SFLD" id="SFLDG00178">
    <property type="entry name" value="enolase"/>
    <property type="match status" value="1"/>
</dbReference>
<dbReference type="PIRSF" id="PIRSF001400">
    <property type="entry name" value="Enolase"/>
    <property type="match status" value="1"/>
</dbReference>
<keyword evidence="5" id="KW-0324">Glycolysis</keyword>
<dbReference type="KEGG" id="ehx:EMIHUDRAFT_290046"/>
<feature type="binding site" evidence="8">
    <location>
        <begin position="406"/>
        <end position="409"/>
    </location>
    <ligand>
        <name>substrate</name>
    </ligand>
</feature>
<dbReference type="AlphaFoldDB" id="A0A0D3KTT0"/>
<dbReference type="GeneID" id="17284547"/>
<feature type="active site" description="Proton acceptor" evidence="7">
    <location>
        <position position="379"/>
    </location>
</feature>
<feature type="binding site" evidence="8">
    <location>
        <position position="328"/>
    </location>
    <ligand>
        <name>substrate</name>
    </ligand>
</feature>
<dbReference type="EC" id="4.2.1.11" evidence="3"/>
<evidence type="ECO:0000256" key="4">
    <source>
        <dbReference type="ARBA" id="ARBA00022842"/>
    </source>
</evidence>
<dbReference type="eggNOG" id="KOG2670">
    <property type="taxonomic scope" value="Eukaryota"/>
</dbReference>
<dbReference type="SFLD" id="SFLDF00002">
    <property type="entry name" value="enolase"/>
    <property type="match status" value="1"/>
</dbReference>
<keyword evidence="4 9" id="KW-0460">Magnesium</keyword>
<dbReference type="GO" id="GO:0000287">
    <property type="term" value="F:magnesium ion binding"/>
    <property type="evidence" value="ECO:0007669"/>
    <property type="project" value="InterPro"/>
</dbReference>
<evidence type="ECO:0000256" key="6">
    <source>
        <dbReference type="ARBA" id="ARBA00023239"/>
    </source>
</evidence>
<dbReference type="GeneID" id="17267443"/>
<dbReference type="RefSeq" id="XP_005791594.1">
    <property type="nucleotide sequence ID" value="XM_005791537.1"/>
</dbReference>
<dbReference type="InterPro" id="IPR020811">
    <property type="entry name" value="Enolase_N"/>
</dbReference>
<dbReference type="FunFam" id="3.20.20.120:FF:000002">
    <property type="entry name" value="Enolase 1"/>
    <property type="match status" value="1"/>
</dbReference>
<feature type="binding site" evidence="8">
    <location>
        <position position="354"/>
    </location>
    <ligand>
        <name>substrate</name>
    </ligand>
</feature>
<organism evidence="12 13">
    <name type="scientific">Emiliania huxleyi (strain CCMP1516)</name>
    <dbReference type="NCBI Taxonomy" id="280463"/>
    <lineage>
        <taxon>Eukaryota</taxon>
        <taxon>Haptista</taxon>
        <taxon>Haptophyta</taxon>
        <taxon>Prymnesiophyceae</taxon>
        <taxon>Isochrysidales</taxon>
        <taxon>Noelaerhabdaceae</taxon>
        <taxon>Emiliania</taxon>
    </lineage>
</organism>
<feature type="binding site" evidence="9">
    <location>
        <position position="354"/>
    </location>
    <ligand>
        <name>Mg(2+)</name>
        <dbReference type="ChEBI" id="CHEBI:18420"/>
    </ligand>
</feature>
<feature type="binding site" evidence="8">
    <location>
        <position position="189"/>
    </location>
    <ligand>
        <name>substrate</name>
    </ligand>
</feature>
<evidence type="ECO:0000259" key="10">
    <source>
        <dbReference type="SMART" id="SM01192"/>
    </source>
</evidence>
<dbReference type="InterPro" id="IPR020810">
    <property type="entry name" value="Enolase_C"/>
</dbReference>
<feature type="binding site" evidence="8">
    <location>
        <position position="430"/>
    </location>
    <ligand>
        <name>substrate</name>
    </ligand>
</feature>
<dbReference type="PaxDb" id="2903-EOD21889"/>
<comment type="similarity">
    <text evidence="2">Belongs to the enolase family.</text>
</comment>
<protein>
    <recommendedName>
        <fullName evidence="3">phosphopyruvate hydratase</fullName>
        <ecNumber evidence="3">4.2.1.11</ecNumber>
    </recommendedName>
</protein>
<dbReference type="RefSeq" id="XP_005774318.1">
    <property type="nucleotide sequence ID" value="XM_005774261.1"/>
</dbReference>
<dbReference type="GO" id="GO:0000015">
    <property type="term" value="C:phosphopyruvate hydratase complex"/>
    <property type="evidence" value="ECO:0007669"/>
    <property type="project" value="InterPro"/>
</dbReference>
<dbReference type="PANTHER" id="PTHR11902">
    <property type="entry name" value="ENOLASE"/>
    <property type="match status" value="1"/>
</dbReference>
<dbReference type="EnsemblProtists" id="EOD39165">
    <property type="protein sequence ID" value="EOD39165"/>
    <property type="gene ID" value="EMIHUDRAFT_454452"/>
</dbReference>
<name>A0A0D3KTT0_EMIH1</name>
<dbReference type="PANTHER" id="PTHR11902:SF1">
    <property type="entry name" value="ENOLASE"/>
    <property type="match status" value="1"/>
</dbReference>
<reference evidence="13" key="1">
    <citation type="journal article" date="2013" name="Nature">
        <title>Pan genome of the phytoplankton Emiliania underpins its global distribution.</title>
        <authorList>
            <person name="Read B.A."/>
            <person name="Kegel J."/>
            <person name="Klute M.J."/>
            <person name="Kuo A."/>
            <person name="Lefebvre S.C."/>
            <person name="Maumus F."/>
            <person name="Mayer C."/>
            <person name="Miller J."/>
            <person name="Monier A."/>
            <person name="Salamov A."/>
            <person name="Young J."/>
            <person name="Aguilar M."/>
            <person name="Claverie J.M."/>
            <person name="Frickenhaus S."/>
            <person name="Gonzalez K."/>
            <person name="Herman E.K."/>
            <person name="Lin Y.C."/>
            <person name="Napier J."/>
            <person name="Ogata H."/>
            <person name="Sarno A.F."/>
            <person name="Shmutz J."/>
            <person name="Schroeder D."/>
            <person name="de Vargas C."/>
            <person name="Verret F."/>
            <person name="von Dassow P."/>
            <person name="Valentin K."/>
            <person name="Van de Peer Y."/>
            <person name="Wheeler G."/>
            <person name="Dacks J.B."/>
            <person name="Delwiche C.F."/>
            <person name="Dyhrman S.T."/>
            <person name="Glockner G."/>
            <person name="John U."/>
            <person name="Richards T."/>
            <person name="Worden A.Z."/>
            <person name="Zhang X."/>
            <person name="Grigoriev I.V."/>
            <person name="Allen A.E."/>
            <person name="Bidle K."/>
            <person name="Borodovsky M."/>
            <person name="Bowler C."/>
            <person name="Brownlee C."/>
            <person name="Cock J.M."/>
            <person name="Elias M."/>
            <person name="Gladyshev V.N."/>
            <person name="Groth M."/>
            <person name="Guda C."/>
            <person name="Hadaegh A."/>
            <person name="Iglesias-Rodriguez M.D."/>
            <person name="Jenkins J."/>
            <person name="Jones B.M."/>
            <person name="Lawson T."/>
            <person name="Leese F."/>
            <person name="Lindquist E."/>
            <person name="Lobanov A."/>
            <person name="Lomsadze A."/>
            <person name="Malik S.B."/>
            <person name="Marsh M.E."/>
            <person name="Mackinder L."/>
            <person name="Mock T."/>
            <person name="Mueller-Roeber B."/>
            <person name="Pagarete A."/>
            <person name="Parker M."/>
            <person name="Probert I."/>
            <person name="Quesneville H."/>
            <person name="Raines C."/>
            <person name="Rensing S.A."/>
            <person name="Riano-Pachon D.M."/>
            <person name="Richier S."/>
            <person name="Rokitta S."/>
            <person name="Shiraiwa Y."/>
            <person name="Soanes D.M."/>
            <person name="van der Giezen M."/>
            <person name="Wahlund T.M."/>
            <person name="Williams B."/>
            <person name="Wilson W."/>
            <person name="Wolfe G."/>
            <person name="Wurch L.L."/>
        </authorList>
    </citation>
    <scope>NUCLEOTIDE SEQUENCE</scope>
</reference>
<dbReference type="GO" id="GO:0006096">
    <property type="term" value="P:glycolytic process"/>
    <property type="evidence" value="ECO:0007669"/>
    <property type="project" value="UniProtKB-KW"/>
</dbReference>
<feature type="binding site" evidence="8">
    <location>
        <position position="180"/>
    </location>
    <ligand>
        <name>substrate</name>
    </ligand>
</feature>
<keyword evidence="13" id="KW-1185">Reference proteome</keyword>
<evidence type="ECO:0000256" key="1">
    <source>
        <dbReference type="ARBA" id="ARBA00005031"/>
    </source>
</evidence>
<dbReference type="SUPFAM" id="SSF51604">
    <property type="entry name" value="Enolase C-terminal domain-like"/>
    <property type="match status" value="1"/>
</dbReference>
<dbReference type="EnsemblProtists" id="EOD21889">
    <property type="protein sequence ID" value="EOD21889"/>
    <property type="gene ID" value="EMIHUDRAFT_290046"/>
</dbReference>
<dbReference type="UniPathway" id="UPA00109">
    <property type="reaction ID" value="UER00187"/>
</dbReference>
<evidence type="ECO:0000313" key="13">
    <source>
        <dbReference type="Proteomes" id="UP000013827"/>
    </source>
</evidence>
<evidence type="ECO:0000256" key="3">
    <source>
        <dbReference type="ARBA" id="ARBA00012058"/>
    </source>
</evidence>
<feature type="binding site" evidence="9">
    <location>
        <position position="266"/>
    </location>
    <ligand>
        <name>Mg(2+)</name>
        <dbReference type="ChEBI" id="CHEBI:18420"/>
    </ligand>
</feature>
<keyword evidence="9" id="KW-0479">Metal-binding</keyword>
<evidence type="ECO:0000256" key="2">
    <source>
        <dbReference type="ARBA" id="ARBA00009604"/>
    </source>
</evidence>
<accession>A0A0D3KTT0</accession>
<dbReference type="Gene3D" id="3.30.390.10">
    <property type="entry name" value="Enolase-like, N-terminal domain"/>
    <property type="match status" value="1"/>
</dbReference>
<dbReference type="HAMAP" id="MF_00318">
    <property type="entry name" value="Enolase"/>
    <property type="match status" value="1"/>
</dbReference>
<dbReference type="GO" id="GO:0004634">
    <property type="term" value="F:phosphopyruvate hydratase activity"/>
    <property type="evidence" value="ECO:0007669"/>
    <property type="project" value="UniProtKB-EC"/>
</dbReference>